<dbReference type="STRING" id="305900.GV64_19435"/>
<keyword evidence="4" id="KW-0804">Transcription</keyword>
<proteinExistence type="predicted"/>
<evidence type="ECO:0000256" key="2">
    <source>
        <dbReference type="ARBA" id="ARBA00023125"/>
    </source>
</evidence>
<dbReference type="RefSeq" id="WP_020581260.1">
    <property type="nucleotide sequence ID" value="NZ_JOJP01000001.1"/>
</dbReference>
<evidence type="ECO:0000259" key="5">
    <source>
        <dbReference type="PROSITE" id="PS01124"/>
    </source>
</evidence>
<dbReference type="PANTHER" id="PTHR43280:SF30">
    <property type="entry name" value="MMSAB OPERON REGULATORY PROTEIN"/>
    <property type="match status" value="1"/>
</dbReference>
<dbReference type="InterPro" id="IPR037923">
    <property type="entry name" value="HTH-like"/>
</dbReference>
<accession>A0A081KEN6</accession>
<keyword evidence="7" id="KW-1185">Reference proteome</keyword>
<dbReference type="Gene3D" id="2.60.120.280">
    <property type="entry name" value="Regulatory protein AraC"/>
    <property type="match status" value="1"/>
</dbReference>
<dbReference type="SUPFAM" id="SSF46689">
    <property type="entry name" value="Homeodomain-like"/>
    <property type="match status" value="2"/>
</dbReference>
<dbReference type="Proteomes" id="UP000027997">
    <property type="component" value="Unassembled WGS sequence"/>
</dbReference>
<dbReference type="AlphaFoldDB" id="A0A081KEN6"/>
<name>A0A081KEN6_9GAMM</name>
<organism evidence="6 7">
    <name type="scientific">Endozoicomonas elysicola</name>
    <dbReference type="NCBI Taxonomy" id="305900"/>
    <lineage>
        <taxon>Bacteria</taxon>
        <taxon>Pseudomonadati</taxon>
        <taxon>Pseudomonadota</taxon>
        <taxon>Gammaproteobacteria</taxon>
        <taxon>Oceanospirillales</taxon>
        <taxon>Endozoicomonadaceae</taxon>
        <taxon>Endozoicomonas</taxon>
    </lineage>
</organism>
<evidence type="ECO:0000256" key="1">
    <source>
        <dbReference type="ARBA" id="ARBA00023015"/>
    </source>
</evidence>
<dbReference type="GO" id="GO:0043565">
    <property type="term" value="F:sequence-specific DNA binding"/>
    <property type="evidence" value="ECO:0007669"/>
    <property type="project" value="InterPro"/>
</dbReference>
<reference evidence="6 7" key="1">
    <citation type="submission" date="2014-06" db="EMBL/GenBank/DDBJ databases">
        <title>Whole Genome Sequences of Three Symbiotic Endozoicomonas Bacteria.</title>
        <authorList>
            <person name="Neave M.J."/>
            <person name="Apprill A."/>
            <person name="Voolstra C.R."/>
        </authorList>
    </citation>
    <scope>NUCLEOTIDE SEQUENCE [LARGE SCALE GENOMIC DNA]</scope>
    <source>
        <strain evidence="6 7">DSM 22380</strain>
    </source>
</reference>
<comment type="caution">
    <text evidence="6">The sequence shown here is derived from an EMBL/GenBank/DDBJ whole genome shotgun (WGS) entry which is preliminary data.</text>
</comment>
<dbReference type="SUPFAM" id="SSF51215">
    <property type="entry name" value="Regulatory protein AraC"/>
    <property type="match status" value="1"/>
</dbReference>
<evidence type="ECO:0000313" key="6">
    <source>
        <dbReference type="EMBL" id="KEI72612.1"/>
    </source>
</evidence>
<dbReference type="GO" id="GO:0003700">
    <property type="term" value="F:DNA-binding transcription factor activity"/>
    <property type="evidence" value="ECO:0007669"/>
    <property type="project" value="InterPro"/>
</dbReference>
<dbReference type="PANTHER" id="PTHR43280">
    <property type="entry name" value="ARAC-FAMILY TRANSCRIPTIONAL REGULATOR"/>
    <property type="match status" value="1"/>
</dbReference>
<gene>
    <name evidence="6" type="ORF">GV64_19435</name>
</gene>
<evidence type="ECO:0000313" key="7">
    <source>
        <dbReference type="Proteomes" id="UP000027997"/>
    </source>
</evidence>
<protein>
    <recommendedName>
        <fullName evidence="5">HTH araC/xylS-type domain-containing protein</fullName>
    </recommendedName>
</protein>
<feature type="domain" description="HTH araC/xylS-type" evidence="5">
    <location>
        <begin position="193"/>
        <end position="292"/>
    </location>
</feature>
<evidence type="ECO:0000256" key="3">
    <source>
        <dbReference type="ARBA" id="ARBA00023159"/>
    </source>
</evidence>
<keyword evidence="1" id="KW-0805">Transcription regulation</keyword>
<dbReference type="Pfam" id="PF12833">
    <property type="entry name" value="HTH_18"/>
    <property type="match status" value="1"/>
</dbReference>
<dbReference type="Gene3D" id="1.10.10.60">
    <property type="entry name" value="Homeodomain-like"/>
    <property type="match status" value="2"/>
</dbReference>
<evidence type="ECO:0000256" key="4">
    <source>
        <dbReference type="ARBA" id="ARBA00023163"/>
    </source>
</evidence>
<dbReference type="InterPro" id="IPR009057">
    <property type="entry name" value="Homeodomain-like_sf"/>
</dbReference>
<keyword evidence="2" id="KW-0238">DNA-binding</keyword>
<dbReference type="CDD" id="cd06986">
    <property type="entry name" value="cupin_MmsR-like_N"/>
    <property type="match status" value="1"/>
</dbReference>
<dbReference type="eggNOG" id="COG2207">
    <property type="taxonomic scope" value="Bacteria"/>
</dbReference>
<keyword evidence="3" id="KW-0010">Activator</keyword>
<sequence>MLAKSQNNYRSNPPETHHYFEKAPFPSQDIILYHCGEHERSLNRNEACPQEHFLIHIVYQGEGRFLPNTSVDSEPVLIKAGDIFLIPPGTKAIYQGDSSNPWSYCWLGIQGQMAEAALELAGFNSQQQTLHYPMTIIHSIIEAIQSLILSSEEHSVNPLEKLSQVYRILGLMCQATKQVQENPTGTRSKSYLDQAHAFISNHYHRKISLDDISGEIGITRKHLSSLFREKYGQSLKNYLTTFRMRRACELLRQQPPIPVDTVASQVGYEDVHGFSKMFRKYMTVSPSQYREKSKCIESICSGILK</sequence>
<dbReference type="PROSITE" id="PS01124">
    <property type="entry name" value="HTH_ARAC_FAMILY_2"/>
    <property type="match status" value="1"/>
</dbReference>
<dbReference type="SMART" id="SM00342">
    <property type="entry name" value="HTH_ARAC"/>
    <property type="match status" value="1"/>
</dbReference>
<dbReference type="PRINTS" id="PR00032">
    <property type="entry name" value="HTHARAC"/>
</dbReference>
<dbReference type="InterPro" id="IPR018060">
    <property type="entry name" value="HTH_AraC"/>
</dbReference>
<dbReference type="Pfam" id="PF02311">
    <property type="entry name" value="AraC_binding"/>
    <property type="match status" value="1"/>
</dbReference>
<dbReference type="InterPro" id="IPR003313">
    <property type="entry name" value="AraC-bd"/>
</dbReference>
<dbReference type="InterPro" id="IPR020449">
    <property type="entry name" value="Tscrpt_reg_AraC-type_HTH"/>
</dbReference>
<dbReference type="EMBL" id="JOJP01000001">
    <property type="protein sequence ID" value="KEI72612.1"/>
    <property type="molecule type" value="Genomic_DNA"/>
</dbReference>